<evidence type="ECO:0000256" key="1">
    <source>
        <dbReference type="SAM" id="MobiDB-lite"/>
    </source>
</evidence>
<name>F8NCY5_SERL9</name>
<feature type="region of interest" description="Disordered" evidence="1">
    <location>
        <begin position="135"/>
        <end position="242"/>
    </location>
</feature>
<feature type="compositionally biased region" description="Basic and acidic residues" evidence="1">
    <location>
        <begin position="210"/>
        <end position="221"/>
    </location>
</feature>
<dbReference type="HOGENOM" id="CLU_090743_0_0_1"/>
<organism>
    <name type="scientific">Serpula lacrymans var. lacrymans (strain S7.9)</name>
    <name type="common">Dry rot fungus</name>
    <dbReference type="NCBI Taxonomy" id="578457"/>
    <lineage>
        <taxon>Eukaryota</taxon>
        <taxon>Fungi</taxon>
        <taxon>Dikarya</taxon>
        <taxon>Basidiomycota</taxon>
        <taxon>Agaricomycotina</taxon>
        <taxon>Agaricomycetes</taxon>
        <taxon>Agaricomycetidae</taxon>
        <taxon>Boletales</taxon>
        <taxon>Coniophorineae</taxon>
        <taxon>Serpulaceae</taxon>
        <taxon>Serpula</taxon>
    </lineage>
</organism>
<feature type="compositionally biased region" description="Polar residues" evidence="1">
    <location>
        <begin position="182"/>
        <end position="209"/>
    </location>
</feature>
<dbReference type="Proteomes" id="UP000008064">
    <property type="component" value="Unassembled WGS sequence"/>
</dbReference>
<dbReference type="AlphaFoldDB" id="F8NCY5"/>
<proteinExistence type="predicted"/>
<dbReference type="EMBL" id="GL945428">
    <property type="protein sequence ID" value="EGO30729.1"/>
    <property type="molecule type" value="Genomic_DNA"/>
</dbReference>
<evidence type="ECO:0000313" key="2">
    <source>
        <dbReference type="EMBL" id="EGO30729.1"/>
    </source>
</evidence>
<feature type="compositionally biased region" description="Low complexity" evidence="1">
    <location>
        <begin position="222"/>
        <end position="235"/>
    </location>
</feature>
<dbReference type="OrthoDB" id="2537258at2759"/>
<sequence length="242" mass="26236">MASVASQPPYHSSELGFSSSLLHPHSSDPDRRRIIKSTWHILEQAPPPSLREILGAYKSRGDGDRDMLIAMLNAKSAEDQRLASIAALQRSLLEISTVDSRCHPPSSSFPPSPVIQLHHAQHHCQSSGSFTSDAYPHCSIPAVREPPRSSQPPPKRQRHSRSPGSSHRGSRNSSHDFPPSPYSSACSDSVEQSPRSRTSIPIGSLLSSDPSRDIKTEESRKTPSSSSSICRPSISNAPAVSI</sequence>
<dbReference type="GeneID" id="18817115"/>
<dbReference type="KEGG" id="sla:SERLADRAFT_455010"/>
<protein>
    <submittedName>
        <fullName evidence="2">Uncharacterized protein</fullName>
    </submittedName>
</protein>
<feature type="compositionally biased region" description="Polar residues" evidence="1">
    <location>
        <begin position="1"/>
        <end position="10"/>
    </location>
</feature>
<feature type="region of interest" description="Disordered" evidence="1">
    <location>
        <begin position="1"/>
        <end position="29"/>
    </location>
</feature>
<reference evidence="2" key="1">
    <citation type="submission" date="2011-04" db="EMBL/GenBank/DDBJ databases">
        <title>Evolution of plant cell wall degrading machinery underlies the functional diversity of forest fungi.</title>
        <authorList>
            <consortium name="US DOE Joint Genome Institute (JGI-PGF)"/>
            <person name="Eastwood D.C."/>
            <person name="Floudas D."/>
            <person name="Binder M."/>
            <person name="Majcherczyk A."/>
            <person name="Schneider P."/>
            <person name="Aerts A."/>
            <person name="Asiegbu F.O."/>
            <person name="Baker S.E."/>
            <person name="Barry K."/>
            <person name="Bendiksby M."/>
            <person name="Blumentritt M."/>
            <person name="Coutinho P.M."/>
            <person name="Cullen D."/>
            <person name="Cullen D."/>
            <person name="Gathman A."/>
            <person name="Goodell B."/>
            <person name="Henrissat B."/>
            <person name="Ihrmark K."/>
            <person name="Kauserud H."/>
            <person name="Kohler A."/>
            <person name="LaButti K."/>
            <person name="Lapidus A."/>
            <person name="Lavin J.L."/>
            <person name="Lee Y.-H."/>
            <person name="Lindquist E."/>
            <person name="Lilly W."/>
            <person name="Lucas S."/>
            <person name="Morin E."/>
            <person name="Murat C."/>
            <person name="Oguiza J.A."/>
            <person name="Park J."/>
            <person name="Pisabarro A.G."/>
            <person name="Riley R."/>
            <person name="Rosling A."/>
            <person name="Salamov A."/>
            <person name="Schmidt O."/>
            <person name="Schmutz J."/>
            <person name="Skrede I."/>
            <person name="Stenlid J."/>
            <person name="Wiebenga A."/>
            <person name="Xie X."/>
            <person name="Kues U."/>
            <person name="Hibbett D.S."/>
            <person name="Hoffmeister D."/>
            <person name="Hogberg N."/>
            <person name="Martin F."/>
            <person name="Grigoriev I.V."/>
            <person name="Watkinson S.C."/>
        </authorList>
    </citation>
    <scope>NUCLEOTIDE SEQUENCE</scope>
    <source>
        <strain evidence="2">S7.9</strain>
    </source>
</reference>
<dbReference type="RefSeq" id="XP_007312613.1">
    <property type="nucleotide sequence ID" value="XM_007312551.1"/>
</dbReference>
<accession>F8NCY5</accession>
<gene>
    <name evidence="2" type="ORF">SERLADRAFT_455010</name>
</gene>